<dbReference type="FunFam" id="3.90.740.10:FF:000005">
    <property type="entry name" value="Valine--tRNA ligase, mitochondrial"/>
    <property type="match status" value="1"/>
</dbReference>
<keyword evidence="12" id="KW-0175">Coiled coil</keyword>
<dbReference type="Gene3D" id="3.90.740.10">
    <property type="entry name" value="Valyl/Leucyl/Isoleucyl-tRNA synthetase, editing domain"/>
    <property type="match status" value="1"/>
</dbReference>
<evidence type="ECO:0000256" key="5">
    <source>
        <dbReference type="ARBA" id="ARBA00022840"/>
    </source>
</evidence>
<protein>
    <recommendedName>
        <fullName evidence="8">Valine--tRNA ligase</fullName>
        <ecNumber evidence="2">6.1.1.9</ecNumber>
    </recommendedName>
    <alternativeName>
        <fullName evidence="9">Valyl-tRNA synthetase</fullName>
    </alternativeName>
</protein>
<dbReference type="Pfam" id="PF08264">
    <property type="entry name" value="Anticodon_1"/>
    <property type="match status" value="1"/>
</dbReference>
<evidence type="ECO:0000256" key="6">
    <source>
        <dbReference type="ARBA" id="ARBA00022917"/>
    </source>
</evidence>
<feature type="coiled-coil region" evidence="12">
    <location>
        <begin position="1000"/>
        <end position="1069"/>
    </location>
</feature>
<evidence type="ECO:0000313" key="16">
    <source>
        <dbReference type="EnsemblMetazoa" id="XP_038047448.1"/>
    </source>
</evidence>
<keyword evidence="3 11" id="KW-0436">Ligase</keyword>
<dbReference type="EC" id="6.1.1.9" evidence="2"/>
<reference evidence="16" key="1">
    <citation type="submission" date="2022-11" db="UniProtKB">
        <authorList>
            <consortium name="EnsemblMetazoa"/>
        </authorList>
    </citation>
    <scope>IDENTIFICATION</scope>
</reference>
<dbReference type="Gene3D" id="3.40.50.620">
    <property type="entry name" value="HUPs"/>
    <property type="match status" value="2"/>
</dbReference>
<dbReference type="FunFam" id="3.40.50.620:FF:000020">
    <property type="entry name" value="Valine--tRNA ligase, mitochondrial"/>
    <property type="match status" value="1"/>
</dbReference>
<evidence type="ECO:0000259" key="14">
    <source>
        <dbReference type="Pfam" id="PF00133"/>
    </source>
</evidence>
<evidence type="ECO:0000256" key="1">
    <source>
        <dbReference type="ARBA" id="ARBA00005594"/>
    </source>
</evidence>
<evidence type="ECO:0000256" key="4">
    <source>
        <dbReference type="ARBA" id="ARBA00022741"/>
    </source>
</evidence>
<evidence type="ECO:0000256" key="10">
    <source>
        <dbReference type="ARBA" id="ARBA00047552"/>
    </source>
</evidence>
<dbReference type="InterPro" id="IPR009008">
    <property type="entry name" value="Val/Leu/Ile-tRNA-synth_edit"/>
</dbReference>
<feature type="compositionally biased region" description="Polar residues" evidence="13">
    <location>
        <begin position="1"/>
        <end position="12"/>
    </location>
</feature>
<dbReference type="OMA" id="SAWYSFW"/>
<feature type="compositionally biased region" description="Low complexity" evidence="13">
    <location>
        <begin position="16"/>
        <end position="32"/>
    </location>
</feature>
<feature type="region of interest" description="Disordered" evidence="13">
    <location>
        <begin position="1"/>
        <end position="103"/>
    </location>
</feature>
<dbReference type="InterPro" id="IPR009080">
    <property type="entry name" value="tRNAsynth_Ia_anticodon-bd"/>
</dbReference>
<dbReference type="InterPro" id="IPR033705">
    <property type="entry name" value="Anticodon_Ia_Val"/>
</dbReference>
<dbReference type="CDD" id="cd07962">
    <property type="entry name" value="Anticodon_Ia_Val"/>
    <property type="match status" value="1"/>
</dbReference>
<evidence type="ECO:0000256" key="7">
    <source>
        <dbReference type="ARBA" id="ARBA00023146"/>
    </source>
</evidence>
<dbReference type="InterPro" id="IPR013155">
    <property type="entry name" value="M/V/L/I-tRNA-synth_anticd-bd"/>
</dbReference>
<comment type="similarity">
    <text evidence="1 11">Belongs to the class-I aminoacyl-tRNA synthetase family.</text>
</comment>
<dbReference type="InterPro" id="IPR037118">
    <property type="entry name" value="Val-tRNA_synth_C_sf"/>
</dbReference>
<feature type="compositionally biased region" description="Basic and acidic residues" evidence="13">
    <location>
        <begin position="36"/>
        <end position="84"/>
    </location>
</feature>
<dbReference type="AlphaFoldDB" id="A0A913Z6K9"/>
<dbReference type="GO" id="GO:0004832">
    <property type="term" value="F:valine-tRNA ligase activity"/>
    <property type="evidence" value="ECO:0007669"/>
    <property type="project" value="UniProtKB-EC"/>
</dbReference>
<keyword evidence="6 11" id="KW-0648">Protein biosynthesis</keyword>
<dbReference type="GO" id="GO:0005524">
    <property type="term" value="F:ATP binding"/>
    <property type="evidence" value="ECO:0007669"/>
    <property type="project" value="UniProtKB-KW"/>
</dbReference>
<name>A0A913Z6K9_PATMI</name>
<evidence type="ECO:0000256" key="8">
    <source>
        <dbReference type="ARBA" id="ARBA00024407"/>
    </source>
</evidence>
<keyword evidence="7 11" id="KW-0030">Aminoacyl-tRNA synthetase</keyword>
<dbReference type="FunFam" id="1.10.730.10:FF:000015">
    <property type="entry name" value="Valine--tRNA ligase"/>
    <property type="match status" value="1"/>
</dbReference>
<dbReference type="PRINTS" id="PR00986">
    <property type="entry name" value="TRNASYNTHVAL"/>
</dbReference>
<dbReference type="NCBIfam" id="NF004349">
    <property type="entry name" value="PRK05729.1"/>
    <property type="match status" value="1"/>
</dbReference>
<keyword evidence="17" id="KW-1185">Reference proteome</keyword>
<dbReference type="Pfam" id="PF00133">
    <property type="entry name" value="tRNA-synt_1"/>
    <property type="match status" value="1"/>
</dbReference>
<dbReference type="InterPro" id="IPR014729">
    <property type="entry name" value="Rossmann-like_a/b/a_fold"/>
</dbReference>
<evidence type="ECO:0000256" key="12">
    <source>
        <dbReference type="SAM" id="Coils"/>
    </source>
</evidence>
<dbReference type="SUPFAM" id="SSF52374">
    <property type="entry name" value="Nucleotidylyl transferase"/>
    <property type="match status" value="1"/>
</dbReference>
<dbReference type="FunFam" id="3.40.50.620:FF:000119">
    <property type="entry name" value="Putative valine--tRNA ligase-like"/>
    <property type="match status" value="1"/>
</dbReference>
<keyword evidence="5 11" id="KW-0067">ATP-binding</keyword>
<dbReference type="HAMAP" id="MF_02004">
    <property type="entry name" value="Val_tRNA_synth_type1"/>
    <property type="match status" value="1"/>
</dbReference>
<keyword evidence="4 11" id="KW-0547">Nucleotide-binding</keyword>
<dbReference type="GO" id="GO:0006438">
    <property type="term" value="P:valyl-tRNA aminoacylation"/>
    <property type="evidence" value="ECO:0007669"/>
    <property type="project" value="InterPro"/>
</dbReference>
<evidence type="ECO:0000259" key="15">
    <source>
        <dbReference type="Pfam" id="PF08264"/>
    </source>
</evidence>
<dbReference type="Gene3D" id="1.10.730.10">
    <property type="entry name" value="Isoleucyl-tRNA Synthetase, Domain 1"/>
    <property type="match status" value="1"/>
</dbReference>
<evidence type="ECO:0000256" key="11">
    <source>
        <dbReference type="RuleBase" id="RU363035"/>
    </source>
</evidence>
<dbReference type="PANTHER" id="PTHR11946">
    <property type="entry name" value="VALYL-TRNA SYNTHETASES"/>
    <property type="match status" value="1"/>
</dbReference>
<dbReference type="PANTHER" id="PTHR11946:SF109">
    <property type="entry name" value="VALINE--TRNA LIGASE"/>
    <property type="match status" value="1"/>
</dbReference>
<feature type="domain" description="Aminoacyl-tRNA synthetase class Ia" evidence="14">
    <location>
        <begin position="118"/>
        <end position="746"/>
    </location>
</feature>
<dbReference type="EnsemblMetazoa" id="XM_038191520.1">
    <property type="protein sequence ID" value="XP_038047448.1"/>
    <property type="gene ID" value="LOC119721439"/>
</dbReference>
<organism evidence="16 17">
    <name type="scientific">Patiria miniata</name>
    <name type="common">Bat star</name>
    <name type="synonym">Asterina miniata</name>
    <dbReference type="NCBI Taxonomy" id="46514"/>
    <lineage>
        <taxon>Eukaryota</taxon>
        <taxon>Metazoa</taxon>
        <taxon>Echinodermata</taxon>
        <taxon>Eleutherozoa</taxon>
        <taxon>Asterozoa</taxon>
        <taxon>Asteroidea</taxon>
        <taxon>Valvatacea</taxon>
        <taxon>Valvatida</taxon>
        <taxon>Asterinidae</taxon>
        <taxon>Patiria</taxon>
    </lineage>
</organism>
<dbReference type="RefSeq" id="XP_038047448.1">
    <property type="nucleotide sequence ID" value="XM_038191520.1"/>
</dbReference>
<dbReference type="CDD" id="cd00817">
    <property type="entry name" value="ValRS_core"/>
    <property type="match status" value="1"/>
</dbReference>
<dbReference type="NCBIfam" id="TIGR00422">
    <property type="entry name" value="valS"/>
    <property type="match status" value="1"/>
</dbReference>
<dbReference type="Proteomes" id="UP000887568">
    <property type="component" value="Unplaced"/>
</dbReference>
<dbReference type="InterPro" id="IPR002303">
    <property type="entry name" value="Valyl-tRNA_ligase"/>
</dbReference>
<proteinExistence type="inferred from homology"/>
<evidence type="ECO:0000256" key="13">
    <source>
        <dbReference type="SAM" id="MobiDB-lite"/>
    </source>
</evidence>
<evidence type="ECO:0000256" key="2">
    <source>
        <dbReference type="ARBA" id="ARBA00013169"/>
    </source>
</evidence>
<dbReference type="GO" id="GO:0002161">
    <property type="term" value="F:aminoacyl-tRNA deacylase activity"/>
    <property type="evidence" value="ECO:0007669"/>
    <property type="project" value="InterPro"/>
</dbReference>
<feature type="domain" description="Methionyl/Valyl/Leucyl/Isoleucyl-tRNA synthetase anticodon-binding" evidence="15">
    <location>
        <begin position="791"/>
        <end position="938"/>
    </location>
</feature>
<dbReference type="InterPro" id="IPR001412">
    <property type="entry name" value="aa-tRNA-synth_I_CS"/>
</dbReference>
<evidence type="ECO:0000256" key="3">
    <source>
        <dbReference type="ARBA" id="ARBA00022598"/>
    </source>
</evidence>
<dbReference type="Gene3D" id="1.10.287.380">
    <property type="entry name" value="Valyl-tRNA synthetase, C-terminal domain"/>
    <property type="match status" value="1"/>
</dbReference>
<sequence>MPTASPQNTGESSELAAAGDGAGAPAGAAGPPKTEAQLKKEQEREAKRQAKLEKLRLKQEKQAKQQAEKPAKSAAKEKKEKSEKVSATYEIPTPSGEKKDVSGPLPDAYSPAYVEAAWYQWWEKQGFFKPEYGRKSLKDPNPKGTFMICIPPPNVTGSLHVGHALTNAVEDALTRWHRMRGEMTLWNPGCDHAGIATQVVVEKKLWREQKLSRHDLGREKFVEQVWKWKNEKGDRIYNQIRLMGSSVDWDRACFTMEPKLANAVQEAFIRMHQDGTIYRSNRLVNWSCTLKSAISDIEVDKRELPGRTLLFVPGYVEKVEFGVLVYFAYKVEGSDEELIVATTRIETMLGDTAVAVHPDDARFKHLHGKRVIHPFRSCTLPIVCDEFVDMNFGTGAVKITPAHDPNDYEVGKRHDLEFLTMISDEGNITDVCEQFKGMKRFDARKAVLAALKEKGLYKETKDNPMVVPVCSRSKDIVEPLLKPQWYVDCTDMAKQAVAAVEEGQLKIIPDMHIKTWNNWLTNIRQWCISRQLWWGHRIPCYFITVDDASIPAGDNVDNNYWVSARSEAEALQIAAERFKVPAEKISLKQDEDVLDTWFSSAIFPFSIFGWPNQTEDLEVFYPGTLLETGHDILFFWVARMVMFAFKLTDKLPFKEVYLHAMVRDAHGRKMSKSLGNVIDPIDIIQGITLENLHKLLENSNLDPREITKAKEGQTADYPNGIPECGTDALRFALCAYTAQGRDINLDVLRVQGYRFFCNKLWNATKFALKAIGDDFTPLAEFKLSGSETHMDRWILSKLAGTVKVCEDGWPTYDFPGITTRIHAFWLYDLCDVYLESIKPVLRGSDTAALATTRQVLYTCLDVALCLISPFMPFLTEELFQRLPRRTANEPLSICVTPYPETCEHPWYSEQIEAEVSLVQDIVGKARSMRADYNLTKQKADMYLRCTDQAVADTLSLYESLISTLSSASAVHCLVGTAPPSGCAMATVSDKCEVHLLLKGLVDTEKEISKLAQRIEKLEVQRNKLQQATMVPDYATKVPQAVQDSNKEKMSQTENEVQKLQDAMEMFRKVSGDN</sequence>
<dbReference type="InterPro" id="IPR002300">
    <property type="entry name" value="aa-tRNA-synth_Ia"/>
</dbReference>
<dbReference type="GeneID" id="119721439"/>
<dbReference type="SUPFAM" id="SSF47323">
    <property type="entry name" value="Anticodon-binding domain of a subclass of class I aminoacyl-tRNA synthetases"/>
    <property type="match status" value="1"/>
</dbReference>
<dbReference type="OrthoDB" id="629407at2759"/>
<comment type="catalytic activity">
    <reaction evidence="10">
        <text>tRNA(Val) + L-valine + ATP = L-valyl-tRNA(Val) + AMP + diphosphate</text>
        <dbReference type="Rhea" id="RHEA:10704"/>
        <dbReference type="Rhea" id="RHEA-COMP:9672"/>
        <dbReference type="Rhea" id="RHEA-COMP:9708"/>
        <dbReference type="ChEBI" id="CHEBI:30616"/>
        <dbReference type="ChEBI" id="CHEBI:33019"/>
        <dbReference type="ChEBI" id="CHEBI:57762"/>
        <dbReference type="ChEBI" id="CHEBI:78442"/>
        <dbReference type="ChEBI" id="CHEBI:78537"/>
        <dbReference type="ChEBI" id="CHEBI:456215"/>
        <dbReference type="EC" id="6.1.1.9"/>
    </reaction>
</comment>
<dbReference type="GO" id="GO:0005829">
    <property type="term" value="C:cytosol"/>
    <property type="evidence" value="ECO:0007669"/>
    <property type="project" value="TreeGrafter"/>
</dbReference>
<evidence type="ECO:0000313" key="17">
    <source>
        <dbReference type="Proteomes" id="UP000887568"/>
    </source>
</evidence>
<evidence type="ECO:0000256" key="9">
    <source>
        <dbReference type="ARBA" id="ARBA00029936"/>
    </source>
</evidence>
<dbReference type="PROSITE" id="PS00178">
    <property type="entry name" value="AA_TRNA_LIGASE_I"/>
    <property type="match status" value="1"/>
</dbReference>
<accession>A0A913Z6K9</accession>
<dbReference type="SUPFAM" id="SSF50677">
    <property type="entry name" value="ValRS/IleRS/LeuRS editing domain"/>
    <property type="match status" value="1"/>
</dbReference>